<name>A0A8S1E9L1_9INSE</name>
<feature type="signal peptide" evidence="2">
    <location>
        <begin position="1"/>
        <end position="20"/>
    </location>
</feature>
<keyword evidence="2" id="KW-0732">Signal</keyword>
<dbReference type="EMBL" id="CADEPI010001139">
    <property type="protein sequence ID" value="CAB3389047.1"/>
    <property type="molecule type" value="Genomic_DNA"/>
</dbReference>
<keyword evidence="4" id="KW-1185">Reference proteome</keyword>
<feature type="chain" id="PRO_5035866547" evidence="2">
    <location>
        <begin position="21"/>
        <end position="450"/>
    </location>
</feature>
<reference evidence="3 4" key="1">
    <citation type="submission" date="2020-04" db="EMBL/GenBank/DDBJ databases">
        <authorList>
            <person name="Alioto T."/>
            <person name="Alioto T."/>
            <person name="Gomez Garrido J."/>
        </authorList>
    </citation>
    <scope>NUCLEOTIDE SEQUENCE [LARGE SCALE GENOMIC DNA]</scope>
</reference>
<organism evidence="3 4">
    <name type="scientific">Cloeon dipterum</name>
    <dbReference type="NCBI Taxonomy" id="197152"/>
    <lineage>
        <taxon>Eukaryota</taxon>
        <taxon>Metazoa</taxon>
        <taxon>Ecdysozoa</taxon>
        <taxon>Arthropoda</taxon>
        <taxon>Hexapoda</taxon>
        <taxon>Insecta</taxon>
        <taxon>Pterygota</taxon>
        <taxon>Palaeoptera</taxon>
        <taxon>Ephemeroptera</taxon>
        <taxon>Pisciforma</taxon>
        <taxon>Baetidae</taxon>
        <taxon>Cloeon</taxon>
    </lineage>
</organism>
<feature type="region of interest" description="Disordered" evidence="1">
    <location>
        <begin position="374"/>
        <end position="410"/>
    </location>
</feature>
<evidence type="ECO:0000313" key="3">
    <source>
        <dbReference type="EMBL" id="CAB3389047.1"/>
    </source>
</evidence>
<proteinExistence type="predicted"/>
<accession>A0A8S1E9L1</accession>
<protein>
    <submittedName>
        <fullName evidence="3">Uncharacterized protein</fullName>
    </submittedName>
</protein>
<evidence type="ECO:0000256" key="2">
    <source>
        <dbReference type="SAM" id="SignalP"/>
    </source>
</evidence>
<dbReference type="AlphaFoldDB" id="A0A8S1E9L1"/>
<evidence type="ECO:0000313" key="4">
    <source>
        <dbReference type="Proteomes" id="UP000494165"/>
    </source>
</evidence>
<comment type="caution">
    <text evidence="3">The sequence shown here is derived from an EMBL/GenBank/DDBJ whole genome shotgun (WGS) entry which is preliminary data.</text>
</comment>
<dbReference type="Proteomes" id="UP000494165">
    <property type="component" value="Unassembled WGS sequence"/>
</dbReference>
<gene>
    <name evidence="3" type="ORF">CLODIP_2_CD15190</name>
</gene>
<sequence length="450" mass="51084">MANLRYLLIVFTIIVGLVSSSPKNKTNNLLKDHARNFATSGIDPYRSTQWTIDQNNEPLAKRYWVDMEKSFVYNVSEPSTIVQLPHKTNVFGHNVKRVEVMREGGIRSAEPNLQWDAIPLKIKTFDELTPCSIRYHFVHGLNDDSNYKTFYMNNKFFVGNALAIQWDFGYHYCRNGVELSFQLKMLSSGKMFFIYKKIPYGSLQNAQCPDIANTFGVNYEFKVPGSDDTFDLGLQLTINETDIKKNTVILVKPLSMCANSHTHISCLTDKQHSCFWCPAIGVCSSNNDFLKNVWLQNGCGPITISYLDKGHLQTFMEACCHSIISVLLILICYRVAITLQIWFPLLRTNVISNSSSAVQQDEYDDDNNLSWPSRQSLFERPDSPQNSEYAREPPTQSSTPSSTPPPPYVEHGLAAHQLVDAEFVWVDPLAIRVNDQQPDLDGTSHVLMID</sequence>
<evidence type="ECO:0000256" key="1">
    <source>
        <dbReference type="SAM" id="MobiDB-lite"/>
    </source>
</evidence>